<dbReference type="InterPro" id="IPR000326">
    <property type="entry name" value="PAP2/HPO"/>
</dbReference>
<feature type="transmembrane region" description="Helical" evidence="7">
    <location>
        <begin position="109"/>
        <end position="132"/>
    </location>
</feature>
<dbReference type="SMART" id="SM00014">
    <property type="entry name" value="acidPPc"/>
    <property type="match status" value="1"/>
</dbReference>
<name>A0A021VR51_9CELL</name>
<comment type="caution">
    <text evidence="9">The sequence shown here is derived from an EMBL/GenBank/DDBJ whole genome shotgun (WGS) entry which is preliminary data.</text>
</comment>
<evidence type="ECO:0000313" key="10">
    <source>
        <dbReference type="Proteomes" id="UP000019753"/>
    </source>
</evidence>
<evidence type="ECO:0000256" key="3">
    <source>
        <dbReference type="ARBA" id="ARBA00022692"/>
    </source>
</evidence>
<dbReference type="PANTHER" id="PTHR14969:SF62">
    <property type="entry name" value="DECAPRENYLPHOSPHORYL-5-PHOSPHORIBOSE PHOSPHATASE RV3807C-RELATED"/>
    <property type="match status" value="1"/>
</dbReference>
<dbReference type="SUPFAM" id="SSF48317">
    <property type="entry name" value="Acid phosphatase/Vanadium-dependent haloperoxidase"/>
    <property type="match status" value="1"/>
</dbReference>
<evidence type="ECO:0000259" key="8">
    <source>
        <dbReference type="SMART" id="SM00014"/>
    </source>
</evidence>
<reference evidence="9 10" key="1">
    <citation type="submission" date="2014-01" db="EMBL/GenBank/DDBJ databases">
        <title>Actinotalea ferrariae CF5-4.</title>
        <authorList>
            <person name="Chen F."/>
            <person name="Li Y."/>
            <person name="Wang G."/>
        </authorList>
    </citation>
    <scope>NUCLEOTIDE SEQUENCE [LARGE SCALE GENOMIC DNA]</scope>
    <source>
        <strain evidence="9 10">CF5-4</strain>
    </source>
</reference>
<keyword evidence="3 7" id="KW-0812">Transmembrane</keyword>
<proteinExistence type="predicted"/>
<gene>
    <name evidence="9" type="ORF">N866_19410</name>
</gene>
<dbReference type="RefSeq" id="WP_034225547.1">
    <property type="nucleotide sequence ID" value="NZ_AXCW01000081.1"/>
</dbReference>
<comment type="subcellular location">
    <subcellularLocation>
        <location evidence="1">Cell membrane</location>
        <topology evidence="1">Multi-pass membrane protein</topology>
    </subcellularLocation>
</comment>
<feature type="transmembrane region" description="Helical" evidence="7">
    <location>
        <begin position="178"/>
        <end position="199"/>
    </location>
</feature>
<organism evidence="9 10">
    <name type="scientific">Actinotalea ferrariae CF5-4</name>
    <dbReference type="NCBI Taxonomy" id="948458"/>
    <lineage>
        <taxon>Bacteria</taxon>
        <taxon>Bacillati</taxon>
        <taxon>Actinomycetota</taxon>
        <taxon>Actinomycetes</taxon>
        <taxon>Micrococcales</taxon>
        <taxon>Cellulomonadaceae</taxon>
        <taxon>Actinotalea</taxon>
    </lineage>
</organism>
<accession>A0A021VR51</accession>
<dbReference type="GO" id="GO:0005886">
    <property type="term" value="C:plasma membrane"/>
    <property type="evidence" value="ECO:0007669"/>
    <property type="project" value="UniProtKB-SubCell"/>
</dbReference>
<evidence type="ECO:0000256" key="5">
    <source>
        <dbReference type="ARBA" id="ARBA00022989"/>
    </source>
</evidence>
<keyword evidence="5 7" id="KW-1133">Transmembrane helix</keyword>
<feature type="domain" description="Phosphatidic acid phosphatase type 2/haloperoxidase" evidence="8">
    <location>
        <begin position="107"/>
        <end position="220"/>
    </location>
</feature>
<evidence type="ECO:0000256" key="6">
    <source>
        <dbReference type="ARBA" id="ARBA00023136"/>
    </source>
</evidence>
<dbReference type="PANTHER" id="PTHR14969">
    <property type="entry name" value="SPHINGOSINE-1-PHOSPHATE PHOSPHOHYDROLASE"/>
    <property type="match status" value="1"/>
</dbReference>
<evidence type="ECO:0000256" key="4">
    <source>
        <dbReference type="ARBA" id="ARBA00022801"/>
    </source>
</evidence>
<dbReference type="GO" id="GO:0016787">
    <property type="term" value="F:hydrolase activity"/>
    <property type="evidence" value="ECO:0007669"/>
    <property type="project" value="UniProtKB-KW"/>
</dbReference>
<sequence length="251" mass="26519">MERWRRRRRLARATVLVLTAVLPVTALAVVVRSETSGVHRADVEAVRAATRLTSANPDLYRALLVWQEVFQARWVNLAAVVLCAGVVARAGSRAGARTPERRGLRGRALWALTTILVIWALANGLKVLVARARPALEDALTRAPGYSFPSGHAMNTAATGVVVVLLLWPLLGRRGRAAAVTLLTVAVVGTATDRVLLGAHYPSDVVAGVVLGAALAGASYLGYHGWGAVPVPPEEHASSDTPTSADLRGRG</sequence>
<feature type="transmembrane region" description="Helical" evidence="7">
    <location>
        <begin position="152"/>
        <end position="171"/>
    </location>
</feature>
<dbReference type="Gene3D" id="1.20.144.10">
    <property type="entry name" value="Phosphatidic acid phosphatase type 2/haloperoxidase"/>
    <property type="match status" value="1"/>
</dbReference>
<feature type="transmembrane region" description="Helical" evidence="7">
    <location>
        <begin position="205"/>
        <end position="223"/>
    </location>
</feature>
<keyword evidence="10" id="KW-1185">Reference proteome</keyword>
<evidence type="ECO:0000313" key="9">
    <source>
        <dbReference type="EMBL" id="EYR63603.1"/>
    </source>
</evidence>
<evidence type="ECO:0000256" key="1">
    <source>
        <dbReference type="ARBA" id="ARBA00004651"/>
    </source>
</evidence>
<evidence type="ECO:0000256" key="7">
    <source>
        <dbReference type="SAM" id="Phobius"/>
    </source>
</evidence>
<evidence type="ECO:0000256" key="2">
    <source>
        <dbReference type="ARBA" id="ARBA00022475"/>
    </source>
</evidence>
<dbReference type="EMBL" id="AXCW01000081">
    <property type="protein sequence ID" value="EYR63603.1"/>
    <property type="molecule type" value="Genomic_DNA"/>
</dbReference>
<feature type="transmembrane region" description="Helical" evidence="7">
    <location>
        <begin position="70"/>
        <end position="88"/>
    </location>
</feature>
<dbReference type="OrthoDB" id="5289372at2"/>
<keyword evidence="2" id="KW-1003">Cell membrane</keyword>
<keyword evidence="6 7" id="KW-0472">Membrane</keyword>
<keyword evidence="4" id="KW-0378">Hydrolase</keyword>
<protein>
    <submittedName>
        <fullName evidence="9">Phosphoesterase PA-phosphatase</fullName>
    </submittedName>
</protein>
<dbReference type="Proteomes" id="UP000019753">
    <property type="component" value="Unassembled WGS sequence"/>
</dbReference>
<dbReference type="AlphaFoldDB" id="A0A021VR51"/>
<dbReference type="Pfam" id="PF01569">
    <property type="entry name" value="PAP2"/>
    <property type="match status" value="1"/>
</dbReference>
<dbReference type="InterPro" id="IPR036938">
    <property type="entry name" value="PAP2/HPO_sf"/>
</dbReference>